<dbReference type="PROSITE" id="PS51379">
    <property type="entry name" value="4FE4S_FER_2"/>
    <property type="match status" value="2"/>
</dbReference>
<evidence type="ECO:0000256" key="2">
    <source>
        <dbReference type="ARBA" id="ARBA00022485"/>
    </source>
</evidence>
<keyword evidence="6" id="KW-0411">Iron-sulfur</keyword>
<dbReference type="SUPFAM" id="SSF54862">
    <property type="entry name" value="4Fe-4S ferredoxins"/>
    <property type="match status" value="1"/>
</dbReference>
<protein>
    <submittedName>
        <fullName evidence="8">Pyruvate ferredoxin/flavodoxin oxidoreductase,delta subunit</fullName>
    </submittedName>
</protein>
<sequence length="122" mass="13808">MTPSDKNLSQCCSSKCISPDMNWKELTKAGNIYTPGNASAYETGDWRTIRPVWDEERCIHCLICWRYCPDASIISTGGKFDSFDYKHCKGCGICANVCPTHAIEMISEDEIEKQKEAKKDEE</sequence>
<evidence type="ECO:0000313" key="8">
    <source>
        <dbReference type="EMBL" id="CCP27212.1"/>
    </source>
</evidence>
<organism evidence="8 9">
    <name type="scientific">Tepidanaerobacter acetatoxydans (strain DSM 21804 / JCM 16047 / Re1)</name>
    <dbReference type="NCBI Taxonomy" id="1209989"/>
    <lineage>
        <taxon>Bacteria</taxon>
        <taxon>Bacillati</taxon>
        <taxon>Bacillota</taxon>
        <taxon>Clostridia</taxon>
        <taxon>Thermosediminibacterales</taxon>
        <taxon>Tepidanaerobacteraceae</taxon>
        <taxon>Tepidanaerobacter</taxon>
    </lineage>
</organism>
<name>F4LRY5_TEPAE</name>
<dbReference type="PANTHER" id="PTHR43724">
    <property type="entry name" value="PYRUVATE SYNTHASE SUBUNIT PORD"/>
    <property type="match status" value="1"/>
</dbReference>
<dbReference type="Gene3D" id="3.30.70.20">
    <property type="match status" value="2"/>
</dbReference>
<evidence type="ECO:0000256" key="1">
    <source>
        <dbReference type="ARBA" id="ARBA00001966"/>
    </source>
</evidence>
<evidence type="ECO:0000256" key="6">
    <source>
        <dbReference type="ARBA" id="ARBA00023014"/>
    </source>
</evidence>
<dbReference type="GO" id="GO:0016625">
    <property type="term" value="F:oxidoreductase activity, acting on the aldehyde or oxo group of donors, iron-sulfur protein as acceptor"/>
    <property type="evidence" value="ECO:0007669"/>
    <property type="project" value="InterPro"/>
</dbReference>
<dbReference type="OrthoDB" id="9794954at2"/>
<dbReference type="PANTHER" id="PTHR43724:SF1">
    <property type="entry name" value="PYRUVATE SYNTHASE SUBUNIT PORD"/>
    <property type="match status" value="1"/>
</dbReference>
<reference evidence="9" key="1">
    <citation type="journal article" date="2013" name="Genome Announc.">
        <title>First genome sequence of a syntrophic acetate-oxidizing bacterium, Tepidanaerobacter acetatoxydans strain Re1.</title>
        <authorList>
            <person name="Manzoor S."/>
            <person name="Bongcam-Rudloff E."/>
            <person name="Schnurer A."/>
            <person name="Muller B."/>
        </authorList>
    </citation>
    <scope>NUCLEOTIDE SEQUENCE [LARGE SCALE GENOMIC DNA]</scope>
    <source>
        <strain evidence="9">Re1</strain>
    </source>
</reference>
<keyword evidence="3" id="KW-0479">Metal-binding</keyword>
<dbReference type="NCBIfam" id="TIGR02179">
    <property type="entry name" value="PorD_KorD"/>
    <property type="match status" value="1"/>
</dbReference>
<dbReference type="InterPro" id="IPR011898">
    <property type="entry name" value="PorD_KorD"/>
</dbReference>
<dbReference type="eggNOG" id="COG1144">
    <property type="taxonomic scope" value="Bacteria"/>
</dbReference>
<dbReference type="InterPro" id="IPR017900">
    <property type="entry name" value="4Fe4S_Fe_S_CS"/>
</dbReference>
<dbReference type="STRING" id="1209989.TepRe1_2202"/>
<evidence type="ECO:0000256" key="5">
    <source>
        <dbReference type="ARBA" id="ARBA00023004"/>
    </source>
</evidence>
<keyword evidence="4" id="KW-0677">Repeat</keyword>
<feature type="domain" description="4Fe-4S ferredoxin-type" evidence="7">
    <location>
        <begin position="49"/>
        <end position="78"/>
    </location>
</feature>
<keyword evidence="8" id="KW-0670">Pyruvate</keyword>
<evidence type="ECO:0000313" key="9">
    <source>
        <dbReference type="Proteomes" id="UP000010802"/>
    </source>
</evidence>
<keyword evidence="5" id="KW-0408">Iron</keyword>
<dbReference type="GO" id="GO:0046872">
    <property type="term" value="F:metal ion binding"/>
    <property type="evidence" value="ECO:0007669"/>
    <property type="project" value="UniProtKB-KW"/>
</dbReference>
<dbReference type="RefSeq" id="WP_013779243.1">
    <property type="nucleotide sequence ID" value="NC_015519.1"/>
</dbReference>
<accession>L0S5W0</accession>
<proteinExistence type="predicted"/>
<accession>F4LRY5</accession>
<dbReference type="GO" id="GO:0051539">
    <property type="term" value="F:4 iron, 4 sulfur cluster binding"/>
    <property type="evidence" value="ECO:0007669"/>
    <property type="project" value="UniProtKB-KW"/>
</dbReference>
<evidence type="ECO:0000256" key="4">
    <source>
        <dbReference type="ARBA" id="ARBA00022737"/>
    </source>
</evidence>
<dbReference type="KEGG" id="tae:TepiRe1_2370"/>
<evidence type="ECO:0000256" key="3">
    <source>
        <dbReference type="ARBA" id="ARBA00022723"/>
    </source>
</evidence>
<feature type="domain" description="4Fe-4S ferredoxin-type" evidence="7">
    <location>
        <begin position="79"/>
        <end position="108"/>
    </location>
</feature>
<dbReference type="HOGENOM" id="CLU_139698_1_0_9"/>
<dbReference type="PROSITE" id="PS00198">
    <property type="entry name" value="4FE4S_FER_1"/>
    <property type="match status" value="2"/>
</dbReference>
<dbReference type="AlphaFoldDB" id="F4LRY5"/>
<dbReference type="Proteomes" id="UP000010802">
    <property type="component" value="Chromosome"/>
</dbReference>
<gene>
    <name evidence="8" type="ordered locus">TEPIRE1_2370</name>
</gene>
<keyword evidence="2" id="KW-0004">4Fe-4S</keyword>
<comment type="cofactor">
    <cofactor evidence="1">
        <name>[4Fe-4S] cluster</name>
        <dbReference type="ChEBI" id="CHEBI:49883"/>
    </cofactor>
</comment>
<dbReference type="PATRIC" id="fig|1209989.3.peg.2727"/>
<dbReference type="Pfam" id="PF14697">
    <property type="entry name" value="Fer4_21"/>
    <property type="match status" value="1"/>
</dbReference>
<evidence type="ECO:0000259" key="7">
    <source>
        <dbReference type="PROSITE" id="PS51379"/>
    </source>
</evidence>
<keyword evidence="9" id="KW-1185">Reference proteome</keyword>
<dbReference type="InterPro" id="IPR017896">
    <property type="entry name" value="4Fe4S_Fe-S-bd"/>
</dbReference>
<dbReference type="EMBL" id="HF563609">
    <property type="protein sequence ID" value="CCP27212.1"/>
    <property type="molecule type" value="Genomic_DNA"/>
</dbReference>
<dbReference type="KEGG" id="tep:TepRe1_2202"/>